<dbReference type="PANTHER" id="PTHR30616:SF2">
    <property type="entry name" value="PURINE NUCLEOSIDE PHOSPHORYLASE LACC1"/>
    <property type="match status" value="1"/>
</dbReference>
<dbReference type="InterPro" id="IPR011324">
    <property type="entry name" value="Cytotoxic_necrot_fac-like_cat"/>
</dbReference>
<evidence type="ECO:0000256" key="6">
    <source>
        <dbReference type="ARBA" id="ARBA00022723"/>
    </source>
</evidence>
<comment type="catalytic activity">
    <reaction evidence="11">
        <text>S-methyl-5'-thioadenosine + phosphate = 5-(methylsulfanyl)-alpha-D-ribose 1-phosphate + adenine</text>
        <dbReference type="Rhea" id="RHEA:11852"/>
        <dbReference type="ChEBI" id="CHEBI:16708"/>
        <dbReference type="ChEBI" id="CHEBI:17509"/>
        <dbReference type="ChEBI" id="CHEBI:43474"/>
        <dbReference type="ChEBI" id="CHEBI:58533"/>
        <dbReference type="EC" id="2.4.2.28"/>
    </reaction>
    <physiologicalReaction direction="left-to-right" evidence="11">
        <dbReference type="Rhea" id="RHEA:11853"/>
    </physiologicalReaction>
</comment>
<comment type="catalytic activity">
    <reaction evidence="9">
        <text>adenosine + H2O + H(+) = inosine + NH4(+)</text>
        <dbReference type="Rhea" id="RHEA:24408"/>
        <dbReference type="ChEBI" id="CHEBI:15377"/>
        <dbReference type="ChEBI" id="CHEBI:15378"/>
        <dbReference type="ChEBI" id="CHEBI:16335"/>
        <dbReference type="ChEBI" id="CHEBI:17596"/>
        <dbReference type="ChEBI" id="CHEBI:28938"/>
        <dbReference type="EC" id="3.5.4.4"/>
    </reaction>
    <physiologicalReaction direction="left-to-right" evidence="9">
        <dbReference type="Rhea" id="RHEA:24409"/>
    </physiologicalReaction>
</comment>
<dbReference type="GO" id="GO:0005507">
    <property type="term" value="F:copper ion binding"/>
    <property type="evidence" value="ECO:0007669"/>
    <property type="project" value="TreeGrafter"/>
</dbReference>
<dbReference type="Proteomes" id="UP000076442">
    <property type="component" value="Unassembled WGS sequence"/>
</dbReference>
<comment type="function">
    <text evidence="3">Purine nucleoside enzyme that catalyzes the phosphorolysis of adenosine and inosine nucleosides, yielding D-ribose 1-phosphate and the respective free bases, adenine and hypoxanthine. Also catalyzes the phosphorolysis of S-methyl-5'-thioadenosine into adenine and S-methyl-5-thio-alpha-D-ribose 1-phosphate. Also has adenosine deaminase activity.</text>
</comment>
<dbReference type="GO" id="GO:0016787">
    <property type="term" value="F:hydrolase activity"/>
    <property type="evidence" value="ECO:0007669"/>
    <property type="project" value="UniProtKB-KW"/>
</dbReference>
<dbReference type="Proteomes" id="UP000665181">
    <property type="component" value="Unassembled WGS sequence"/>
</dbReference>
<keyword evidence="5" id="KW-0808">Transferase</keyword>
<dbReference type="InterPro" id="IPR003730">
    <property type="entry name" value="Cu_polyphenol_OxRdtase"/>
</dbReference>
<evidence type="ECO:0000256" key="8">
    <source>
        <dbReference type="ARBA" id="ARBA00022833"/>
    </source>
</evidence>
<dbReference type="EMBL" id="JAGFPW010000019">
    <property type="protein sequence ID" value="MBO3796066.1"/>
    <property type="molecule type" value="Genomic_DNA"/>
</dbReference>
<evidence type="ECO:0000256" key="4">
    <source>
        <dbReference type="ARBA" id="ARBA00007353"/>
    </source>
</evidence>
<comment type="catalytic activity">
    <reaction evidence="10">
        <text>adenosine + phosphate = alpha-D-ribose 1-phosphate + adenine</text>
        <dbReference type="Rhea" id="RHEA:27642"/>
        <dbReference type="ChEBI" id="CHEBI:16335"/>
        <dbReference type="ChEBI" id="CHEBI:16708"/>
        <dbReference type="ChEBI" id="CHEBI:43474"/>
        <dbReference type="ChEBI" id="CHEBI:57720"/>
        <dbReference type="EC" id="2.4.2.1"/>
    </reaction>
    <physiologicalReaction direction="left-to-right" evidence="10">
        <dbReference type="Rhea" id="RHEA:27643"/>
    </physiologicalReaction>
</comment>
<dbReference type="Pfam" id="PF02578">
    <property type="entry name" value="Cu-oxidase_4"/>
    <property type="match status" value="1"/>
</dbReference>
<evidence type="ECO:0000256" key="11">
    <source>
        <dbReference type="ARBA" id="ARBA00049893"/>
    </source>
</evidence>
<dbReference type="NCBIfam" id="TIGR00726">
    <property type="entry name" value="peptidoglycan editing factor PgeF"/>
    <property type="match status" value="1"/>
</dbReference>
<dbReference type="EMBL" id="LJZV01000018">
    <property type="protein sequence ID" value="KZD90047.1"/>
    <property type="molecule type" value="Genomic_DNA"/>
</dbReference>
<comment type="catalytic activity">
    <reaction evidence="1">
        <text>inosine + phosphate = alpha-D-ribose 1-phosphate + hypoxanthine</text>
        <dbReference type="Rhea" id="RHEA:27646"/>
        <dbReference type="ChEBI" id="CHEBI:17368"/>
        <dbReference type="ChEBI" id="CHEBI:17596"/>
        <dbReference type="ChEBI" id="CHEBI:43474"/>
        <dbReference type="ChEBI" id="CHEBI:57720"/>
        <dbReference type="EC" id="2.4.2.1"/>
    </reaction>
    <physiologicalReaction direction="left-to-right" evidence="1">
        <dbReference type="Rhea" id="RHEA:27647"/>
    </physiologicalReaction>
</comment>
<comment type="similarity">
    <text evidence="4 12">Belongs to the purine nucleoside phosphorylase YfiH/LACC1 family.</text>
</comment>
<comment type="caution">
    <text evidence="14">The sequence shown here is derived from an EMBL/GenBank/DDBJ whole genome shotgun (WGS) entry which is preliminary data.</text>
</comment>
<name>A0A162TL22_BACIU</name>
<dbReference type="Gene3D" id="3.60.140.10">
    <property type="entry name" value="CNF1/YfiH-like putative cysteine hydrolases"/>
    <property type="match status" value="1"/>
</dbReference>
<keyword evidence="6" id="KW-0479">Metal-binding</keyword>
<proteinExistence type="inferred from homology"/>
<evidence type="ECO:0000256" key="3">
    <source>
        <dbReference type="ARBA" id="ARBA00003215"/>
    </source>
</evidence>
<gene>
    <name evidence="14" type="primary">pgeF</name>
    <name evidence="13" type="ORF">B4122_3415</name>
    <name evidence="14" type="ORF">J5227_17550</name>
</gene>
<evidence type="ECO:0000256" key="2">
    <source>
        <dbReference type="ARBA" id="ARBA00001947"/>
    </source>
</evidence>
<dbReference type="PANTHER" id="PTHR30616">
    <property type="entry name" value="UNCHARACTERIZED PROTEIN YFIH"/>
    <property type="match status" value="1"/>
</dbReference>
<organism evidence="14 16">
    <name type="scientific">Bacillus subtilis</name>
    <dbReference type="NCBI Taxonomy" id="1423"/>
    <lineage>
        <taxon>Bacteria</taxon>
        <taxon>Bacillati</taxon>
        <taxon>Bacillota</taxon>
        <taxon>Bacilli</taxon>
        <taxon>Bacillales</taxon>
        <taxon>Bacillaceae</taxon>
        <taxon>Bacillus</taxon>
    </lineage>
</organism>
<evidence type="ECO:0000256" key="9">
    <source>
        <dbReference type="ARBA" id="ARBA00047989"/>
    </source>
</evidence>
<protein>
    <recommendedName>
        <fullName evidence="12">Purine nucleoside phosphorylase</fullName>
    </recommendedName>
</protein>
<reference evidence="14" key="2">
    <citation type="submission" date="2021-03" db="EMBL/GenBank/DDBJ databases">
        <title>Isolation of Bacillus subtilis from fermented food sample.</title>
        <authorList>
            <person name="Lakshmanan V."/>
            <person name="Athira K."/>
            <person name="Rajagopal K."/>
        </authorList>
    </citation>
    <scope>NUCLEOTIDE SEQUENCE</scope>
    <source>
        <strain evidence="14">S1</strain>
    </source>
</reference>
<reference evidence="13 15" key="1">
    <citation type="submission" date="2015-09" db="EMBL/GenBank/DDBJ databases">
        <title>Spore heat resistance.</title>
        <authorList>
            <person name="Boekhorst J."/>
            <person name="Berendsen E.M."/>
            <person name="Wells-Bennik M.H."/>
            <person name="Kuipers O.P."/>
        </authorList>
    </citation>
    <scope>NUCLEOTIDE SEQUENCE [LARGE SCALE GENOMIC DNA]</scope>
    <source>
        <strain evidence="13 15">B4122</strain>
    </source>
</reference>
<dbReference type="RefSeq" id="WP_042974884.1">
    <property type="nucleotide sequence ID" value="NZ_JAGFPW010000019.1"/>
</dbReference>
<evidence type="ECO:0000313" key="14">
    <source>
        <dbReference type="EMBL" id="MBO3796066.1"/>
    </source>
</evidence>
<dbReference type="InterPro" id="IPR038371">
    <property type="entry name" value="Cu_polyphenol_OxRdtase_sf"/>
</dbReference>
<evidence type="ECO:0000313" key="16">
    <source>
        <dbReference type="Proteomes" id="UP000665181"/>
    </source>
</evidence>
<sequence>MNTYHPFSLTTPSTLMIQDWAQTNQNNKEVIAGFTTKNGGVSQKPFESLNTGLHVHDKDADVVKNREYIADMFNTDLQSWVFADQTHDNRVQKVTQRDRGKGAREYHTALKATDGLYTNEKNVFLALCFADCVPLFFYDPVKSLVGVAHAGWKGTVKQIGREMVQQWTEKEGSNPSDIYAVIGPSISGACYTVDDRVMDAVRALPVSADLAANQTAKAQYQLDLKELNRLILMDSGLASEQISVSGLCTESEPSLFYSHRRDQGKTGRMMSFIGMKEA</sequence>
<evidence type="ECO:0000256" key="5">
    <source>
        <dbReference type="ARBA" id="ARBA00022679"/>
    </source>
</evidence>
<accession>A0A162TL22</accession>
<dbReference type="GO" id="GO:0017061">
    <property type="term" value="F:S-methyl-5-thioadenosine phosphorylase activity"/>
    <property type="evidence" value="ECO:0007669"/>
    <property type="project" value="UniProtKB-EC"/>
</dbReference>
<evidence type="ECO:0000256" key="10">
    <source>
        <dbReference type="ARBA" id="ARBA00048968"/>
    </source>
</evidence>
<dbReference type="AlphaFoldDB" id="A0A162TL22"/>
<comment type="cofactor">
    <cofactor evidence="2">
        <name>Zn(2+)</name>
        <dbReference type="ChEBI" id="CHEBI:29105"/>
    </cofactor>
</comment>
<evidence type="ECO:0000313" key="13">
    <source>
        <dbReference type="EMBL" id="KZD90047.1"/>
    </source>
</evidence>
<keyword evidence="8" id="KW-0862">Zinc</keyword>
<evidence type="ECO:0000256" key="7">
    <source>
        <dbReference type="ARBA" id="ARBA00022801"/>
    </source>
</evidence>
<evidence type="ECO:0000313" key="15">
    <source>
        <dbReference type="Proteomes" id="UP000076442"/>
    </source>
</evidence>
<dbReference type="SUPFAM" id="SSF64438">
    <property type="entry name" value="CNF1/YfiH-like putative cysteine hydrolases"/>
    <property type="match status" value="1"/>
</dbReference>
<evidence type="ECO:0000256" key="1">
    <source>
        <dbReference type="ARBA" id="ARBA00000553"/>
    </source>
</evidence>
<keyword evidence="7" id="KW-0378">Hydrolase</keyword>
<evidence type="ECO:0000256" key="12">
    <source>
        <dbReference type="RuleBase" id="RU361274"/>
    </source>
</evidence>
<dbReference type="CDD" id="cd16833">
    <property type="entry name" value="YfiH"/>
    <property type="match status" value="1"/>
</dbReference>